<dbReference type="InterPro" id="IPR036737">
    <property type="entry name" value="OmpA-like_sf"/>
</dbReference>
<evidence type="ECO:0000256" key="2">
    <source>
        <dbReference type="ARBA" id="ARBA00023136"/>
    </source>
</evidence>
<dbReference type="InterPro" id="IPR006665">
    <property type="entry name" value="OmpA-like"/>
</dbReference>
<protein>
    <submittedName>
        <fullName evidence="5">OmpA/MotB</fullName>
    </submittedName>
</protein>
<evidence type="ECO:0000256" key="1">
    <source>
        <dbReference type="ARBA" id="ARBA00004442"/>
    </source>
</evidence>
<dbReference type="Pfam" id="PF07676">
    <property type="entry name" value="PD40"/>
    <property type="match status" value="1"/>
</dbReference>
<dbReference type="SUPFAM" id="SSF82171">
    <property type="entry name" value="DPP6 N-terminal domain-like"/>
    <property type="match status" value="1"/>
</dbReference>
<proteinExistence type="predicted"/>
<reference evidence="5" key="1">
    <citation type="submission" date="2018-06" db="EMBL/GenBank/DDBJ databases">
        <authorList>
            <person name="Zhirakovskaya E."/>
        </authorList>
    </citation>
    <scope>NUCLEOTIDE SEQUENCE</scope>
</reference>
<dbReference type="InterPro" id="IPR050330">
    <property type="entry name" value="Bact_OuterMem_StrucFunc"/>
</dbReference>
<sequence>MIVSMDYKNSRGNDDIYICLKDEDGNWSAPDNLGPTINTSGFEISPFLSEDGKILFFSSDGHGGYGDADIYMSRRLYDSWGIWSKPINLGNNINSKSFDAYFFLSENKDAYFASNREGGLSDIYTSKILTFENTKEPALLSVNKFKLTETEIQELLGMPISRNIYFEFGSAEVASSSIEMINFLASNLQTKIQYHIELIGHTDKEGTEEFNQKLSENRAEEVAKYFNNHGIDSLRVFTKGVGEIQPIFTNGTDQEMAKNRRVEIYIVK</sequence>
<comment type="subcellular location">
    <subcellularLocation>
        <location evidence="1">Cell outer membrane</location>
    </subcellularLocation>
</comment>
<name>A0A3B0WSD7_9ZZZZ</name>
<organism evidence="5">
    <name type="scientific">hydrothermal vent metagenome</name>
    <dbReference type="NCBI Taxonomy" id="652676"/>
    <lineage>
        <taxon>unclassified sequences</taxon>
        <taxon>metagenomes</taxon>
        <taxon>ecological metagenomes</taxon>
    </lineage>
</organism>
<evidence type="ECO:0000313" key="5">
    <source>
        <dbReference type="EMBL" id="VAW47226.1"/>
    </source>
</evidence>
<dbReference type="PROSITE" id="PS51123">
    <property type="entry name" value="OMPA_2"/>
    <property type="match status" value="1"/>
</dbReference>
<dbReference type="CDD" id="cd07185">
    <property type="entry name" value="OmpA_C-like"/>
    <property type="match status" value="1"/>
</dbReference>
<evidence type="ECO:0000259" key="4">
    <source>
        <dbReference type="PROSITE" id="PS51123"/>
    </source>
</evidence>
<dbReference type="PANTHER" id="PTHR30329">
    <property type="entry name" value="STATOR ELEMENT OF FLAGELLAR MOTOR COMPLEX"/>
    <property type="match status" value="1"/>
</dbReference>
<dbReference type="InterPro" id="IPR006690">
    <property type="entry name" value="OMPA-like_CS"/>
</dbReference>
<dbReference type="PROSITE" id="PS01068">
    <property type="entry name" value="OMPA_1"/>
    <property type="match status" value="1"/>
</dbReference>
<evidence type="ECO:0000256" key="3">
    <source>
        <dbReference type="ARBA" id="ARBA00023237"/>
    </source>
</evidence>
<dbReference type="SUPFAM" id="SSF103088">
    <property type="entry name" value="OmpA-like"/>
    <property type="match status" value="1"/>
</dbReference>
<dbReference type="AlphaFoldDB" id="A0A3B0WSD7"/>
<keyword evidence="3" id="KW-0998">Cell outer membrane</keyword>
<dbReference type="InterPro" id="IPR011659">
    <property type="entry name" value="WD40"/>
</dbReference>
<dbReference type="Pfam" id="PF00691">
    <property type="entry name" value="OmpA"/>
    <property type="match status" value="1"/>
</dbReference>
<feature type="domain" description="OmpA-like" evidence="4">
    <location>
        <begin position="153"/>
        <end position="268"/>
    </location>
</feature>
<gene>
    <name evidence="5" type="ORF">MNBD_GAMMA03-2061</name>
</gene>
<dbReference type="EMBL" id="UOFC01000129">
    <property type="protein sequence ID" value="VAW47226.1"/>
    <property type="molecule type" value="Genomic_DNA"/>
</dbReference>
<dbReference type="GO" id="GO:0009279">
    <property type="term" value="C:cell outer membrane"/>
    <property type="evidence" value="ECO:0007669"/>
    <property type="project" value="UniProtKB-SubCell"/>
</dbReference>
<dbReference type="Gene3D" id="3.30.1330.60">
    <property type="entry name" value="OmpA-like domain"/>
    <property type="match status" value="1"/>
</dbReference>
<dbReference type="PRINTS" id="PR01021">
    <property type="entry name" value="OMPADOMAIN"/>
</dbReference>
<dbReference type="PRINTS" id="PR01023">
    <property type="entry name" value="NAFLGMOTY"/>
</dbReference>
<dbReference type="InterPro" id="IPR006664">
    <property type="entry name" value="OMP_bac"/>
</dbReference>
<dbReference type="PANTHER" id="PTHR30329:SF21">
    <property type="entry name" value="LIPOPROTEIN YIAD-RELATED"/>
    <property type="match status" value="1"/>
</dbReference>
<keyword evidence="2" id="KW-0472">Membrane</keyword>
<accession>A0A3B0WSD7</accession>